<proteinExistence type="predicted"/>
<feature type="region of interest" description="Disordered" evidence="1">
    <location>
        <begin position="1"/>
        <end position="28"/>
    </location>
</feature>
<organism evidence="2 3">
    <name type="scientific">Prorocentrum cordatum</name>
    <dbReference type="NCBI Taxonomy" id="2364126"/>
    <lineage>
        <taxon>Eukaryota</taxon>
        <taxon>Sar</taxon>
        <taxon>Alveolata</taxon>
        <taxon>Dinophyceae</taxon>
        <taxon>Prorocentrales</taxon>
        <taxon>Prorocentraceae</taxon>
        <taxon>Prorocentrum</taxon>
    </lineage>
</organism>
<evidence type="ECO:0000313" key="3">
    <source>
        <dbReference type="Proteomes" id="UP001189429"/>
    </source>
</evidence>
<evidence type="ECO:0000313" key="2">
    <source>
        <dbReference type="EMBL" id="CAK0828770.1"/>
    </source>
</evidence>
<feature type="compositionally biased region" description="Low complexity" evidence="1">
    <location>
        <begin position="99"/>
        <end position="110"/>
    </location>
</feature>
<sequence length="342" mass="36446">MTQAYPESLLRLPPLGASPEDLPQTQAYSDSCPLVFPLEPSHASAGAKRLRRTAPEEKRVLIERAAREDTPPQDLADDVPQTQAYSDSCTLVFPLEPRSSSASTGESAGARPLRRTAPEEKRVPIERAAPEGAPPQDLAADADVPLTQAYSDSCPLVFPLEPSHASAGAKRLRRTAPEEKHVLIERGAPEDTPPQEADDVPLTQAYSDSCPLLFPPPSTGSAGASGTSTRRAAAEEPWRLPGAPARDAALDDFPQTQVYSDSCQLLFPPGAGGAGASAEHLQQAHPEDRKRVLGEDAAQASAEDALPAWPRGPGAGAKRLRRTAPEEKRVLIERGALEDHRG</sequence>
<feature type="compositionally biased region" description="Basic and acidic residues" evidence="1">
    <location>
        <begin position="175"/>
        <end position="189"/>
    </location>
</feature>
<reference evidence="2" key="1">
    <citation type="submission" date="2023-10" db="EMBL/GenBank/DDBJ databases">
        <authorList>
            <person name="Chen Y."/>
            <person name="Shah S."/>
            <person name="Dougan E. K."/>
            <person name="Thang M."/>
            <person name="Chan C."/>
        </authorList>
    </citation>
    <scope>NUCLEOTIDE SEQUENCE [LARGE SCALE GENOMIC DNA]</scope>
</reference>
<feature type="compositionally biased region" description="Basic and acidic residues" evidence="1">
    <location>
        <begin position="285"/>
        <end position="294"/>
    </location>
</feature>
<gene>
    <name evidence="2" type="ORF">PCOR1329_LOCUS27909</name>
</gene>
<feature type="compositionally biased region" description="Low complexity" evidence="1">
    <location>
        <begin position="219"/>
        <end position="231"/>
    </location>
</feature>
<accession>A0ABN9SB15</accession>
<feature type="region of interest" description="Disordered" evidence="1">
    <location>
        <begin position="95"/>
        <end position="253"/>
    </location>
</feature>
<keyword evidence="3" id="KW-1185">Reference proteome</keyword>
<feature type="compositionally biased region" description="Basic and acidic residues" evidence="1">
    <location>
        <begin position="53"/>
        <end position="70"/>
    </location>
</feature>
<feature type="compositionally biased region" description="Basic and acidic residues" evidence="1">
    <location>
        <begin position="323"/>
        <end position="342"/>
    </location>
</feature>
<feature type="region of interest" description="Disordered" evidence="1">
    <location>
        <begin position="42"/>
        <end position="82"/>
    </location>
</feature>
<protein>
    <submittedName>
        <fullName evidence="2">Uncharacterized protein</fullName>
    </submittedName>
</protein>
<feature type="compositionally biased region" description="Basic and acidic residues" evidence="1">
    <location>
        <begin position="116"/>
        <end position="129"/>
    </location>
</feature>
<feature type="region of interest" description="Disordered" evidence="1">
    <location>
        <begin position="268"/>
        <end position="342"/>
    </location>
</feature>
<evidence type="ECO:0000256" key="1">
    <source>
        <dbReference type="SAM" id="MobiDB-lite"/>
    </source>
</evidence>
<dbReference type="EMBL" id="CAUYUJ010010201">
    <property type="protein sequence ID" value="CAK0828770.1"/>
    <property type="molecule type" value="Genomic_DNA"/>
</dbReference>
<dbReference type="Proteomes" id="UP001189429">
    <property type="component" value="Unassembled WGS sequence"/>
</dbReference>
<name>A0ABN9SB15_9DINO</name>
<comment type="caution">
    <text evidence="2">The sequence shown here is derived from an EMBL/GenBank/DDBJ whole genome shotgun (WGS) entry which is preliminary data.</text>
</comment>